<feature type="domain" description="SOCS box" evidence="2">
    <location>
        <begin position="802"/>
        <end position="838"/>
    </location>
</feature>
<sequence>MGLEESKIGQPNKTTCNAPNLCFFAPVLPGRIVHQCTLELWRKSHRELFNFPDKVMVCTYQVPHDCTSAFCLTRQNIVNFRKSCSVFSLRKRREYTKMAEHFEYNHIPAHLSSIQNLHFKSVLDIHSGLAVVHLARDMITQFALVDLRINKFLGSFGRQTVLFSPESTIGKISPDGTYCLVRLPWSRNRRVYILKLYNLRNSELISELPLSNASNYEESSSTNSRLPLAPYQEHNRQYSNIRTSCDNVHSPSSSSSSGSMNPELRGTSQNENQLQLGPARSSQVLFAFDPRFVNSRIAITNVDFPHTVNSHKSSSNWLPGMQATLSLVKLPTWECLASTNKLCSWSPLSNRTGPSYVVNNNTSSSTSTSTRETGRRRRSSDANHHAGNSPNSPNTFSNTFPHVMSIFYSRDGYFLFTITTESRVCRCSVIDNHSHSANSLLSSETSSYADDVCHTPNTSRFSSNSTTTATTTTTTESGRNQQRVLNSTQSVGESTSRYTSKTNNASSPMLAPTLPGCTTLWLTIFNSDTLERLRILRFDRAICPIHTCPTNYLPVMSRCGARIALITRQTVGLYNNNSYNSNQSINVNSRECLLSSCKNIPASLRHSVPSINVDACCDSQWVSTKGSSQEMSKENSGRRNELKKQQAINSQAYIFNQPRNLNLSHHLSTSLPSPLSKVHLSSGSGGGGGGNSPFNKQQITGCSTSELTSAATPTAAGVTTSSSQHRPMTTSSFDSSFISSSSSSSSRYHSSSVNPSGTTVTTPTPTTTTNNNNYSGVINISNTMTNPSVQIDVLLVYQLPPPPKLQALARQRIRQLCKDEHLEHLDLPRRIISYLRFEPSYTCAGSCFSRSNSSTRTIRSDSFDL</sequence>
<evidence type="ECO:0000313" key="3">
    <source>
        <dbReference type="Proteomes" id="UP000050795"/>
    </source>
</evidence>
<feature type="region of interest" description="Disordered" evidence="1">
    <location>
        <begin position="713"/>
        <end position="772"/>
    </location>
</feature>
<evidence type="ECO:0000256" key="1">
    <source>
        <dbReference type="SAM" id="MobiDB-lite"/>
    </source>
</evidence>
<feature type="region of interest" description="Disordered" evidence="1">
    <location>
        <begin position="354"/>
        <end position="396"/>
    </location>
</feature>
<name>A0AA85IPB9_TRIRE</name>
<dbReference type="SMART" id="SM00969">
    <property type="entry name" value="SOCS_box"/>
    <property type="match status" value="1"/>
</dbReference>
<accession>A0AA85IPB9</accession>
<evidence type="ECO:0000313" key="4">
    <source>
        <dbReference type="WBParaSite" id="TREG1_110840.1"/>
    </source>
</evidence>
<feature type="region of interest" description="Disordered" evidence="1">
    <location>
        <begin position="243"/>
        <end position="270"/>
    </location>
</feature>
<keyword evidence="3" id="KW-1185">Reference proteome</keyword>
<dbReference type="Pfam" id="PF07525">
    <property type="entry name" value="SOCS_box"/>
    <property type="match status" value="1"/>
</dbReference>
<protein>
    <recommendedName>
        <fullName evidence="2">SOCS box domain-containing protein</fullName>
    </recommendedName>
</protein>
<feature type="compositionally biased region" description="Low complexity" evidence="1">
    <location>
        <begin position="362"/>
        <end position="371"/>
    </location>
</feature>
<dbReference type="SUPFAM" id="SSF158235">
    <property type="entry name" value="SOCS box-like"/>
    <property type="match status" value="1"/>
</dbReference>
<feature type="compositionally biased region" description="Polar residues" evidence="1">
    <location>
        <begin position="478"/>
        <end position="507"/>
    </location>
</feature>
<dbReference type="GO" id="GO:0035556">
    <property type="term" value="P:intracellular signal transduction"/>
    <property type="evidence" value="ECO:0007669"/>
    <property type="project" value="InterPro"/>
</dbReference>
<evidence type="ECO:0000259" key="2">
    <source>
        <dbReference type="SMART" id="SM00969"/>
    </source>
</evidence>
<dbReference type="InterPro" id="IPR036036">
    <property type="entry name" value="SOCS_box-like_dom_sf"/>
</dbReference>
<dbReference type="Proteomes" id="UP000050795">
    <property type="component" value="Unassembled WGS sequence"/>
</dbReference>
<proteinExistence type="predicted"/>
<dbReference type="InterPro" id="IPR001496">
    <property type="entry name" value="SOCS_box"/>
</dbReference>
<dbReference type="AlphaFoldDB" id="A0AA85IPB9"/>
<feature type="compositionally biased region" description="Low complexity" evidence="1">
    <location>
        <begin position="731"/>
        <end position="772"/>
    </location>
</feature>
<dbReference type="WBParaSite" id="TREG1_110840.1">
    <property type="protein sequence ID" value="TREG1_110840.1"/>
    <property type="gene ID" value="TREG1_110840"/>
</dbReference>
<feature type="region of interest" description="Disordered" evidence="1">
    <location>
        <begin position="665"/>
        <end position="699"/>
    </location>
</feature>
<feature type="compositionally biased region" description="Low complexity" evidence="1">
    <location>
        <begin position="459"/>
        <end position="477"/>
    </location>
</feature>
<feature type="compositionally biased region" description="Low complexity" evidence="1">
    <location>
        <begin position="665"/>
        <end position="676"/>
    </location>
</feature>
<feature type="compositionally biased region" description="Polar residues" evidence="1">
    <location>
        <begin position="713"/>
        <end position="730"/>
    </location>
</feature>
<organism evidence="3 4">
    <name type="scientific">Trichobilharzia regenti</name>
    <name type="common">Nasal bird schistosome</name>
    <dbReference type="NCBI Taxonomy" id="157069"/>
    <lineage>
        <taxon>Eukaryota</taxon>
        <taxon>Metazoa</taxon>
        <taxon>Spiralia</taxon>
        <taxon>Lophotrochozoa</taxon>
        <taxon>Platyhelminthes</taxon>
        <taxon>Trematoda</taxon>
        <taxon>Digenea</taxon>
        <taxon>Strigeidida</taxon>
        <taxon>Schistosomatoidea</taxon>
        <taxon>Schistosomatidae</taxon>
        <taxon>Trichobilharzia</taxon>
    </lineage>
</organism>
<reference evidence="4" key="2">
    <citation type="submission" date="2023-11" db="UniProtKB">
        <authorList>
            <consortium name="WormBaseParasite"/>
        </authorList>
    </citation>
    <scope>IDENTIFICATION</scope>
</reference>
<reference evidence="3" key="1">
    <citation type="submission" date="2022-06" db="EMBL/GenBank/DDBJ databases">
        <authorList>
            <person name="Berger JAMES D."/>
            <person name="Berger JAMES D."/>
        </authorList>
    </citation>
    <scope>NUCLEOTIDE SEQUENCE [LARGE SCALE GENOMIC DNA]</scope>
</reference>
<feature type="region of interest" description="Disordered" evidence="1">
    <location>
        <begin position="459"/>
        <end position="509"/>
    </location>
</feature>
<feature type="compositionally biased region" description="Low complexity" evidence="1">
    <location>
        <begin position="250"/>
        <end position="259"/>
    </location>
</feature>